<feature type="domain" description="STAS" evidence="1">
    <location>
        <begin position="12"/>
        <end position="105"/>
    </location>
</feature>
<name>A0ABY5ZDF2_9ACTN</name>
<evidence type="ECO:0000259" key="1">
    <source>
        <dbReference type="PROSITE" id="PS50801"/>
    </source>
</evidence>
<dbReference type="PROSITE" id="PS50801">
    <property type="entry name" value="STAS"/>
    <property type="match status" value="1"/>
</dbReference>
<dbReference type="SUPFAM" id="SSF52091">
    <property type="entry name" value="SpoIIaa-like"/>
    <property type="match status" value="1"/>
</dbReference>
<dbReference type="Gene3D" id="3.30.750.24">
    <property type="entry name" value="STAS domain"/>
    <property type="match status" value="1"/>
</dbReference>
<dbReference type="Pfam" id="PF01740">
    <property type="entry name" value="STAS"/>
    <property type="match status" value="1"/>
</dbReference>
<evidence type="ECO:0000313" key="2">
    <source>
        <dbReference type="EMBL" id="UWZ39694.1"/>
    </source>
</evidence>
<dbReference type="RefSeq" id="WP_260729122.1">
    <property type="nucleotide sequence ID" value="NZ_BAAABS010000076.1"/>
</dbReference>
<reference evidence="2" key="1">
    <citation type="submission" date="2021-04" db="EMBL/GenBank/DDBJ databases">
        <title>Biosynthetic gene clusters of Dactylosporangioum roseum.</title>
        <authorList>
            <person name="Hartkoorn R.C."/>
            <person name="Beaudoing E."/>
            <person name="Hot D."/>
            <person name="Moureu S."/>
        </authorList>
    </citation>
    <scope>NUCLEOTIDE SEQUENCE</scope>
    <source>
        <strain evidence="2">NRRL B-16295</strain>
    </source>
</reference>
<organism evidence="2 3">
    <name type="scientific">Dactylosporangium roseum</name>
    <dbReference type="NCBI Taxonomy" id="47989"/>
    <lineage>
        <taxon>Bacteria</taxon>
        <taxon>Bacillati</taxon>
        <taxon>Actinomycetota</taxon>
        <taxon>Actinomycetes</taxon>
        <taxon>Micromonosporales</taxon>
        <taxon>Micromonosporaceae</taxon>
        <taxon>Dactylosporangium</taxon>
    </lineage>
</organism>
<gene>
    <name evidence="2" type="ORF">Drose_16625</name>
</gene>
<keyword evidence="3" id="KW-1185">Reference proteome</keyword>
<dbReference type="EMBL" id="CP073721">
    <property type="protein sequence ID" value="UWZ39694.1"/>
    <property type="molecule type" value="Genomic_DNA"/>
</dbReference>
<protein>
    <submittedName>
        <fullName evidence="2">STAS domain-containing protein</fullName>
    </submittedName>
</protein>
<dbReference type="CDD" id="cd07043">
    <property type="entry name" value="STAS_anti-anti-sigma_factors"/>
    <property type="match status" value="1"/>
</dbReference>
<dbReference type="Proteomes" id="UP001058271">
    <property type="component" value="Chromosome"/>
</dbReference>
<accession>A0ABY5ZDF2</accession>
<proteinExistence type="predicted"/>
<dbReference type="PANTHER" id="PTHR33495:SF2">
    <property type="entry name" value="ANTI-SIGMA FACTOR ANTAGONIST TM_1081-RELATED"/>
    <property type="match status" value="1"/>
</dbReference>
<dbReference type="PANTHER" id="PTHR33495">
    <property type="entry name" value="ANTI-SIGMA FACTOR ANTAGONIST TM_1081-RELATED-RELATED"/>
    <property type="match status" value="1"/>
</dbReference>
<sequence>MDFALHVQGRADGGTAIAVRGDLDYATTARFLECIDRTLQQSPATLYIDLRLTTFLDSGGIAAHVTAHKGAARAGIRLIVEHPMSAIHRVLHLTGLTNLLGLPPL</sequence>
<evidence type="ECO:0000313" key="3">
    <source>
        <dbReference type="Proteomes" id="UP001058271"/>
    </source>
</evidence>
<dbReference type="InterPro" id="IPR002645">
    <property type="entry name" value="STAS_dom"/>
</dbReference>
<dbReference type="InterPro" id="IPR036513">
    <property type="entry name" value="STAS_dom_sf"/>
</dbReference>